<sequence>MNLSAIWIKRPVMTTLVMLAILTFGVVAYRALPVSDLPTIDYPTITVSAGLPGASPEVMATSVATPLEQAFSTVSGIESITSSSSQGSTNVTLLFALDRDIDKAAADVQSAISKTLRQLPQNINPPSYNKANAADAPIMMFSINSDVLSRQELSEYAETFLAQRVSTVTGVAQVQVYGSSKYAVRVQLDPGAMAARGIGIDEVQAAINQGNSNSPAGVLMGPNQSFTLQASGQLRNATEFRNLVVAMRNGAPIRLGELGNVIDGLQNMRGMSEINGRANTALAIIRQPGVNTVDVAKGVNAVLKQLEPQLPPSVSIVPIFDRSIAIEHSVDDVKFTLILTIGLVVMVIFLFLRNLRATIIPSLALPFSLIGTCTVMWMLGYSLDNLSLMALTLAVGFVVDDAIVMLENIVRHLEMGKKPMQAALDGSKEISFTILSMTLSLVAVFIPLLFMPGLVGRLFREFAVTIGVAILVSGFVSLTLTPMLAARFLREGEGHAPSDGKWRSVERLYQATENAYVNSLAWVMNRRGLTMIFSAFTLVATVGLFMYIPKGFLPSEDTGRLSGSIEGPEGIGFEALSVKIREVAAIIEKSPNVQYTLASIGGGPGGGGSNSGRLQLTLSDDPNRPHVDQIMRELTRATSKVPGVQVFFRNPPPINIGGRRGNSAYQVSLQGPDIAELYTAARALEARMKDLPELENISSDLQVGNPQVGIQIDRERASALGLSASQIENALYNAYGSRQVSTIYTQTNQYQVILELKEAFQKDPASLSQLYVRSNTGSLVQLGSVATFTKGVGPQSIQHNGQLPAVSISFSTRPNVALGTAVDAVQREARAVLPPDVTSVLSGDTQAFAQAQSGLLALLFVAIFVIYVVLGILYESFIHPLTILSGLPFAALGALLTLWIFGKDLGVYSYVGIIMLIGLVKKNAIMMIDFAIEAERDLKMSPRDAIVEAARVRFRPITMTTLAALMGTLPIAVGFGAGAESRQPLGLAVVGGLAFSQLITLYVTPVVYTLLDQFQAGRRKSKKSVPVQSAGGMNPVPVAGD</sequence>
<reference evidence="9 10" key="1">
    <citation type="submission" date="2020-05" db="EMBL/GenBank/DDBJ databases">
        <title>Complete genome sequence of Gemmatimonas greenlandica TET16.</title>
        <authorList>
            <person name="Zeng Y."/>
        </authorList>
    </citation>
    <scope>NUCLEOTIDE SEQUENCE [LARGE SCALE GENOMIC DNA]</scope>
    <source>
        <strain evidence="9 10">TET16</strain>
    </source>
</reference>
<feature type="transmembrane region" description="Helical" evidence="8">
    <location>
        <begin position="529"/>
        <end position="548"/>
    </location>
</feature>
<dbReference type="Pfam" id="PF00873">
    <property type="entry name" value="ACR_tran"/>
    <property type="match status" value="1"/>
</dbReference>
<dbReference type="PANTHER" id="PTHR32063">
    <property type="match status" value="1"/>
</dbReference>
<evidence type="ECO:0000256" key="2">
    <source>
        <dbReference type="ARBA" id="ARBA00022448"/>
    </source>
</evidence>
<dbReference type="AlphaFoldDB" id="A0A6M4IQK1"/>
<feature type="transmembrane region" description="Helical" evidence="8">
    <location>
        <begin position="462"/>
        <end position="480"/>
    </location>
</feature>
<feature type="transmembrane region" description="Helical" evidence="8">
    <location>
        <begin position="855"/>
        <end position="874"/>
    </location>
</feature>
<dbReference type="GO" id="GO:0042910">
    <property type="term" value="F:xenobiotic transmembrane transporter activity"/>
    <property type="evidence" value="ECO:0007669"/>
    <property type="project" value="TreeGrafter"/>
</dbReference>
<dbReference type="SUPFAM" id="SSF82866">
    <property type="entry name" value="Multidrug efflux transporter AcrB transmembrane domain"/>
    <property type="match status" value="2"/>
</dbReference>
<feature type="transmembrane region" description="Helical" evidence="8">
    <location>
        <begin position="881"/>
        <end position="901"/>
    </location>
</feature>
<protein>
    <submittedName>
        <fullName evidence="9">Efflux RND transporter permease subunit</fullName>
    </submittedName>
</protein>
<dbReference type="Gene3D" id="3.30.70.1430">
    <property type="entry name" value="Multidrug efflux transporter AcrB pore domain"/>
    <property type="match status" value="2"/>
</dbReference>
<dbReference type="Gene3D" id="3.30.70.1320">
    <property type="entry name" value="Multidrug efflux transporter AcrB pore domain like"/>
    <property type="match status" value="1"/>
</dbReference>
<keyword evidence="3" id="KW-1003">Cell membrane</keyword>
<dbReference type="Gene3D" id="3.30.70.1440">
    <property type="entry name" value="Multidrug efflux transporter AcrB pore domain"/>
    <property type="match status" value="1"/>
</dbReference>
<keyword evidence="4" id="KW-0997">Cell inner membrane</keyword>
<dbReference type="FunFam" id="3.30.70.1430:FF:000001">
    <property type="entry name" value="Efflux pump membrane transporter"/>
    <property type="match status" value="1"/>
</dbReference>
<keyword evidence="2" id="KW-0813">Transport</keyword>
<comment type="subcellular location">
    <subcellularLocation>
        <location evidence="1">Cell inner membrane</location>
        <topology evidence="1">Multi-pass membrane protein</topology>
    </subcellularLocation>
</comment>
<keyword evidence="7 8" id="KW-0472">Membrane</keyword>
<dbReference type="Gene3D" id="3.30.2090.10">
    <property type="entry name" value="Multidrug efflux transporter AcrB TolC docking domain, DN and DC subdomains"/>
    <property type="match status" value="2"/>
</dbReference>
<dbReference type="Gene3D" id="1.20.1640.10">
    <property type="entry name" value="Multidrug efflux transporter AcrB transmembrane domain"/>
    <property type="match status" value="2"/>
</dbReference>
<evidence type="ECO:0000256" key="6">
    <source>
        <dbReference type="ARBA" id="ARBA00022989"/>
    </source>
</evidence>
<name>A0A6M4IQK1_9BACT</name>
<evidence type="ECO:0000256" key="3">
    <source>
        <dbReference type="ARBA" id="ARBA00022475"/>
    </source>
</evidence>
<proteinExistence type="predicted"/>
<feature type="transmembrane region" description="Helical" evidence="8">
    <location>
        <begin position="386"/>
        <end position="410"/>
    </location>
</feature>
<keyword evidence="6 8" id="KW-1133">Transmembrane helix</keyword>
<feature type="transmembrane region" description="Helical" evidence="8">
    <location>
        <begin position="333"/>
        <end position="352"/>
    </location>
</feature>
<dbReference type="FunFam" id="1.20.1640.10:FF:000001">
    <property type="entry name" value="Efflux pump membrane transporter"/>
    <property type="match status" value="1"/>
</dbReference>
<dbReference type="InterPro" id="IPR027463">
    <property type="entry name" value="AcrB_DN_DC_subdom"/>
</dbReference>
<accession>A0A6M4IQK1</accession>
<feature type="transmembrane region" description="Helical" evidence="8">
    <location>
        <begin position="359"/>
        <end position="380"/>
    </location>
</feature>
<feature type="transmembrane region" description="Helical" evidence="8">
    <location>
        <begin position="430"/>
        <end position="450"/>
    </location>
</feature>
<dbReference type="InterPro" id="IPR001036">
    <property type="entry name" value="Acrflvin-R"/>
</dbReference>
<feature type="transmembrane region" description="Helical" evidence="8">
    <location>
        <begin position="985"/>
        <end position="1011"/>
    </location>
</feature>
<keyword evidence="10" id="KW-1185">Reference proteome</keyword>
<dbReference type="GO" id="GO:0005886">
    <property type="term" value="C:plasma membrane"/>
    <property type="evidence" value="ECO:0007669"/>
    <property type="project" value="UniProtKB-SubCell"/>
</dbReference>
<evidence type="ECO:0000256" key="8">
    <source>
        <dbReference type="SAM" id="Phobius"/>
    </source>
</evidence>
<evidence type="ECO:0000256" key="7">
    <source>
        <dbReference type="ARBA" id="ARBA00023136"/>
    </source>
</evidence>
<feature type="transmembrane region" description="Helical" evidence="8">
    <location>
        <begin position="961"/>
        <end position="979"/>
    </location>
</feature>
<evidence type="ECO:0000256" key="4">
    <source>
        <dbReference type="ARBA" id="ARBA00022519"/>
    </source>
</evidence>
<gene>
    <name evidence="9" type="ORF">HKW67_12520</name>
</gene>
<organism evidence="9 10">
    <name type="scientific">Gemmatimonas groenlandica</name>
    <dbReference type="NCBI Taxonomy" id="2732249"/>
    <lineage>
        <taxon>Bacteria</taxon>
        <taxon>Pseudomonadati</taxon>
        <taxon>Gemmatimonadota</taxon>
        <taxon>Gemmatimonadia</taxon>
        <taxon>Gemmatimonadales</taxon>
        <taxon>Gemmatimonadaceae</taxon>
        <taxon>Gemmatimonas</taxon>
    </lineage>
</organism>
<dbReference type="EMBL" id="CP053085">
    <property type="protein sequence ID" value="QJR36268.1"/>
    <property type="molecule type" value="Genomic_DNA"/>
</dbReference>
<evidence type="ECO:0000313" key="10">
    <source>
        <dbReference type="Proteomes" id="UP000500938"/>
    </source>
</evidence>
<dbReference type="SUPFAM" id="SSF82714">
    <property type="entry name" value="Multidrug efflux transporter AcrB TolC docking domain, DN and DC subdomains"/>
    <property type="match status" value="2"/>
</dbReference>
<evidence type="ECO:0000256" key="1">
    <source>
        <dbReference type="ARBA" id="ARBA00004429"/>
    </source>
</evidence>
<feature type="transmembrane region" description="Helical" evidence="8">
    <location>
        <begin position="907"/>
        <end position="932"/>
    </location>
</feature>
<feature type="transmembrane region" description="Helical" evidence="8">
    <location>
        <begin position="12"/>
        <end position="32"/>
    </location>
</feature>
<dbReference type="RefSeq" id="WP_171225701.1">
    <property type="nucleotide sequence ID" value="NZ_CP053085.1"/>
</dbReference>
<dbReference type="KEGG" id="ggr:HKW67_12520"/>
<evidence type="ECO:0000256" key="5">
    <source>
        <dbReference type="ARBA" id="ARBA00022692"/>
    </source>
</evidence>
<evidence type="ECO:0000313" key="9">
    <source>
        <dbReference type="EMBL" id="QJR36268.1"/>
    </source>
</evidence>
<dbReference type="SUPFAM" id="SSF82693">
    <property type="entry name" value="Multidrug efflux transporter AcrB pore domain, PN1, PN2, PC1 and PC2 subdomains"/>
    <property type="match status" value="3"/>
</dbReference>
<dbReference type="Proteomes" id="UP000500938">
    <property type="component" value="Chromosome"/>
</dbReference>
<keyword evidence="5 8" id="KW-0812">Transmembrane</keyword>
<dbReference type="PRINTS" id="PR00702">
    <property type="entry name" value="ACRIFLAVINRP"/>
</dbReference>
<dbReference type="PANTHER" id="PTHR32063:SF21">
    <property type="entry name" value="MULTIDRUG RESISTANCE PROTEIN MDTB"/>
    <property type="match status" value="1"/>
</dbReference>